<dbReference type="InterPro" id="IPR019494">
    <property type="entry name" value="FIST_C"/>
</dbReference>
<keyword evidence="4" id="KW-1185">Reference proteome</keyword>
<dbReference type="Proteomes" id="UP000709466">
    <property type="component" value="Unassembled WGS sequence"/>
</dbReference>
<dbReference type="PANTHER" id="PTHR40252:SF2">
    <property type="entry name" value="BLR0328 PROTEIN"/>
    <property type="match status" value="1"/>
</dbReference>
<evidence type="ECO:0000313" key="3">
    <source>
        <dbReference type="EMBL" id="NIY71521.1"/>
    </source>
</evidence>
<dbReference type="InterPro" id="IPR013702">
    <property type="entry name" value="FIST_domain_N"/>
</dbReference>
<gene>
    <name evidence="3" type="ORF">HCZ30_03620</name>
</gene>
<organism evidence="3 4">
    <name type="scientific">Marivivens donghaensis</name>
    <dbReference type="NCBI Taxonomy" id="1699413"/>
    <lineage>
        <taxon>Bacteria</taxon>
        <taxon>Pseudomonadati</taxon>
        <taxon>Pseudomonadota</taxon>
        <taxon>Alphaproteobacteria</taxon>
        <taxon>Rhodobacterales</taxon>
        <taxon>Paracoccaceae</taxon>
        <taxon>Marivivens group</taxon>
        <taxon>Marivivens</taxon>
    </lineage>
</organism>
<dbReference type="PANTHER" id="PTHR40252">
    <property type="entry name" value="BLR0328 PROTEIN"/>
    <property type="match status" value="1"/>
</dbReference>
<dbReference type="RefSeq" id="WP_167636415.1">
    <property type="nucleotide sequence ID" value="NZ_JAATOP010000002.1"/>
</dbReference>
<dbReference type="Pfam" id="PF10442">
    <property type="entry name" value="FIST_C"/>
    <property type="match status" value="1"/>
</dbReference>
<dbReference type="Pfam" id="PF08495">
    <property type="entry name" value="FIST"/>
    <property type="match status" value="1"/>
</dbReference>
<name>A0ABX0VW59_9RHOB</name>
<dbReference type="SMART" id="SM01204">
    <property type="entry name" value="FIST_C"/>
    <property type="match status" value="1"/>
</dbReference>
<sequence length="390" mass="42290">MQARTLSLQHAASHLDGIVKSAQVDCAHPDPISELARGLGDGPFSLVVILASIAPEFHKWMNDAAKIFGNAQTIGCTTAGEISRDGYAEGTIVAIGFPASHFSVEPLLIPDLDNFDQQDLISQMIRSRTSLTASASQWPHEFAFLAIDGLSVREDEVAATIANGLGPVPLFGGSAGDNNEFQETLVALNGDTHQHAAVLCFVRTVCPVKVFSLDHLMPSEVRMVVTSADPERRIVHEINAEPAAKEYARLLGKEFEDLSSFTFAAHPVVVRLGASHHVRSIQQVLENGDLVFFSAIDEGLVLTLARPEDMAHHLERELQRVTGGRKAEAIFGCDCMLRRVEAQQRQILGDLSSILSRHRVVGFSTYGEQINGLHVNQTMTGVAIFAPDGE</sequence>
<feature type="domain" description="FIST C-domain" evidence="2">
    <location>
        <begin position="243"/>
        <end position="372"/>
    </location>
</feature>
<feature type="domain" description="FIST" evidence="1">
    <location>
        <begin position="42"/>
        <end position="242"/>
    </location>
</feature>
<comment type="caution">
    <text evidence="3">The sequence shown here is derived from an EMBL/GenBank/DDBJ whole genome shotgun (WGS) entry which is preliminary data.</text>
</comment>
<reference evidence="3 4" key="1">
    <citation type="submission" date="2020-03" db="EMBL/GenBank/DDBJ databases">
        <title>Bacterial isolates of synthetic phycosphere.</title>
        <authorList>
            <person name="Fu H."/>
            <person name="Moran M.A."/>
        </authorList>
    </citation>
    <scope>NUCLEOTIDE SEQUENCE [LARGE SCALE GENOMIC DNA]</scope>
    <source>
        <strain evidence="3 4">HF1</strain>
    </source>
</reference>
<proteinExistence type="predicted"/>
<dbReference type="EMBL" id="JAATOP010000002">
    <property type="protein sequence ID" value="NIY71521.1"/>
    <property type="molecule type" value="Genomic_DNA"/>
</dbReference>
<evidence type="ECO:0000313" key="4">
    <source>
        <dbReference type="Proteomes" id="UP000709466"/>
    </source>
</evidence>
<accession>A0ABX0VW59</accession>
<protein>
    <submittedName>
        <fullName evidence="3">GfdT protein</fullName>
    </submittedName>
</protein>
<dbReference type="SMART" id="SM00897">
    <property type="entry name" value="FIST"/>
    <property type="match status" value="1"/>
</dbReference>
<evidence type="ECO:0000259" key="1">
    <source>
        <dbReference type="SMART" id="SM00897"/>
    </source>
</evidence>
<evidence type="ECO:0000259" key="2">
    <source>
        <dbReference type="SMART" id="SM01204"/>
    </source>
</evidence>